<dbReference type="EMBL" id="JBHFFA010000003">
    <property type="protein sequence ID" value="KAL2636342.1"/>
    <property type="molecule type" value="Genomic_DNA"/>
</dbReference>
<evidence type="ECO:0000256" key="1">
    <source>
        <dbReference type="SAM" id="MobiDB-lite"/>
    </source>
</evidence>
<proteinExistence type="predicted"/>
<feature type="region of interest" description="Disordered" evidence="1">
    <location>
        <begin position="181"/>
        <end position="210"/>
    </location>
</feature>
<evidence type="ECO:0000313" key="3">
    <source>
        <dbReference type="Proteomes" id="UP001605036"/>
    </source>
</evidence>
<reference evidence="2 3" key="1">
    <citation type="submission" date="2024-09" db="EMBL/GenBank/DDBJ databases">
        <title>Chromosome-scale assembly of Riccia fluitans.</title>
        <authorList>
            <person name="Paukszto L."/>
            <person name="Sawicki J."/>
            <person name="Karawczyk K."/>
            <person name="Piernik-Szablinska J."/>
            <person name="Szczecinska M."/>
            <person name="Mazdziarz M."/>
        </authorList>
    </citation>
    <scope>NUCLEOTIDE SEQUENCE [LARGE SCALE GENOMIC DNA]</scope>
    <source>
        <strain evidence="2">Rf_01</strain>
        <tissue evidence="2">Aerial parts of the thallus</tissue>
    </source>
</reference>
<dbReference type="AlphaFoldDB" id="A0ABD1Z301"/>
<accession>A0ABD1Z301</accession>
<sequence>MTDKAYGTNNAAADTVSCGTGEPTVTQKAYGTLLGVKYAAADKVGVGAAKTSDGVPSDDHPARTSSFFDLKAAPVSEFNESSEQQKPVSEKVEETATGLKILITKTLGTGSPSPTTEGGALGNNDRGLTAPSETEGKPMTQKAAETGRGLMETVATNTPESAAFPRIVDRMSGVVSSFFGENKTTSAGGGGEEYPPASFPSGEARRDIRY</sequence>
<feature type="region of interest" description="Disordered" evidence="1">
    <location>
        <begin position="1"/>
        <end position="22"/>
    </location>
</feature>
<feature type="compositionally biased region" description="Low complexity" evidence="1">
    <location>
        <begin position="106"/>
        <end position="118"/>
    </location>
</feature>
<protein>
    <submittedName>
        <fullName evidence="2">Uncharacterized protein</fullName>
    </submittedName>
</protein>
<keyword evidence="3" id="KW-1185">Reference proteome</keyword>
<name>A0ABD1Z301_9MARC</name>
<evidence type="ECO:0000313" key="2">
    <source>
        <dbReference type="EMBL" id="KAL2636342.1"/>
    </source>
</evidence>
<comment type="caution">
    <text evidence="2">The sequence shown here is derived from an EMBL/GenBank/DDBJ whole genome shotgun (WGS) entry which is preliminary data.</text>
</comment>
<feature type="region of interest" description="Disordered" evidence="1">
    <location>
        <begin position="103"/>
        <end position="146"/>
    </location>
</feature>
<organism evidence="2 3">
    <name type="scientific">Riccia fluitans</name>
    <dbReference type="NCBI Taxonomy" id="41844"/>
    <lineage>
        <taxon>Eukaryota</taxon>
        <taxon>Viridiplantae</taxon>
        <taxon>Streptophyta</taxon>
        <taxon>Embryophyta</taxon>
        <taxon>Marchantiophyta</taxon>
        <taxon>Marchantiopsida</taxon>
        <taxon>Marchantiidae</taxon>
        <taxon>Marchantiales</taxon>
        <taxon>Ricciaceae</taxon>
        <taxon>Riccia</taxon>
    </lineage>
</organism>
<feature type="region of interest" description="Disordered" evidence="1">
    <location>
        <begin position="48"/>
        <end position="68"/>
    </location>
</feature>
<dbReference type="Proteomes" id="UP001605036">
    <property type="component" value="Unassembled WGS sequence"/>
</dbReference>
<gene>
    <name evidence="2" type="ORF">R1flu_007821</name>
</gene>